<sequence>MMRFISTYKSASLAPNDAHHESSLKHIFNRACWFAQKFLDKFHLTYGENRLAEGVLRLEECVVVRD</sequence>
<evidence type="ECO:0000313" key="2">
    <source>
        <dbReference type="Proteomes" id="UP000297872"/>
    </source>
</evidence>
<accession>A0A4Y8VPR6</accession>
<gene>
    <name evidence="1" type="ORF">EXN75_06745</name>
</gene>
<proteinExistence type="predicted"/>
<comment type="caution">
    <text evidence="1">The sequence shown here is derived from an EMBL/GenBank/DDBJ whole genome shotgun (WGS) entry which is preliminary data.</text>
</comment>
<dbReference type="EMBL" id="SGVY01000013">
    <property type="protein sequence ID" value="TFH82480.1"/>
    <property type="molecule type" value="Genomic_DNA"/>
</dbReference>
<dbReference type="Proteomes" id="UP000297872">
    <property type="component" value="Unassembled WGS sequence"/>
</dbReference>
<dbReference type="GeneID" id="302994988"/>
<name>A0A4Y8VPR6_9BACT</name>
<dbReference type="RefSeq" id="WP_134843246.1">
    <property type="nucleotide sequence ID" value="NZ_SGVY01000013.1"/>
</dbReference>
<organism evidence="1 2">
    <name type="scientific">Segatella hominis</name>
    <dbReference type="NCBI Taxonomy" id="2518605"/>
    <lineage>
        <taxon>Bacteria</taxon>
        <taxon>Pseudomonadati</taxon>
        <taxon>Bacteroidota</taxon>
        <taxon>Bacteroidia</taxon>
        <taxon>Bacteroidales</taxon>
        <taxon>Prevotellaceae</taxon>
        <taxon>Segatella</taxon>
    </lineage>
</organism>
<dbReference type="AlphaFoldDB" id="A0A4Y8VPR6"/>
<reference evidence="1 2" key="1">
    <citation type="submission" date="2019-02" db="EMBL/GenBank/DDBJ databases">
        <title>Draft Genome Sequence of the Prevotella sp. BCRC 81118, Isolated from Human Feces.</title>
        <authorList>
            <person name="Huang C.-H."/>
        </authorList>
    </citation>
    <scope>NUCLEOTIDE SEQUENCE [LARGE SCALE GENOMIC DNA]</scope>
    <source>
        <strain evidence="1 2">BCRC 81118</strain>
    </source>
</reference>
<protein>
    <submittedName>
        <fullName evidence="1">Uncharacterized protein</fullName>
    </submittedName>
</protein>
<keyword evidence="2" id="KW-1185">Reference proteome</keyword>
<evidence type="ECO:0000313" key="1">
    <source>
        <dbReference type="EMBL" id="TFH82480.1"/>
    </source>
</evidence>